<protein>
    <submittedName>
        <fullName evidence="1">Uncharacterized protein</fullName>
    </submittedName>
</protein>
<evidence type="ECO:0000313" key="2">
    <source>
        <dbReference type="Proteomes" id="UP000216498"/>
    </source>
</evidence>
<dbReference type="AlphaFoldDB" id="A0A265N7R8"/>
<reference evidence="1 2" key="1">
    <citation type="submission" date="2017-08" db="EMBL/GenBank/DDBJ databases">
        <title>Virgibacillus indicus sp. nov. and Virgibacillus profoundi sp. nov, two moderately halophilic bacteria isolated from marine sediment by using the Microfluidic Streak Plate.</title>
        <authorList>
            <person name="Xu B."/>
            <person name="Hu B."/>
            <person name="Wang J."/>
            <person name="Zhu Y."/>
            <person name="Huang L."/>
            <person name="Du W."/>
            <person name="Huang Y."/>
        </authorList>
    </citation>
    <scope>NUCLEOTIDE SEQUENCE [LARGE SCALE GENOMIC DNA]</scope>
    <source>
        <strain evidence="1 2">IO3-P2-C2</strain>
    </source>
</reference>
<keyword evidence="2" id="KW-1185">Reference proteome</keyword>
<name>A0A265N7R8_9BACI</name>
<evidence type="ECO:0000313" key="1">
    <source>
        <dbReference type="EMBL" id="OZU88068.1"/>
    </source>
</evidence>
<gene>
    <name evidence="1" type="ORF">CIL03_13115</name>
</gene>
<sequence>MLLYFLGLSHASVFSNINRTRFLTPCHAPLELLLKYYYDPRYEYGSTQYTADKRVIIQAEDTEQAVKKIEEFI</sequence>
<accession>A0A265N7R8</accession>
<dbReference type="EMBL" id="NPMS01000006">
    <property type="protein sequence ID" value="OZU88068.1"/>
    <property type="molecule type" value="Genomic_DNA"/>
</dbReference>
<dbReference type="Proteomes" id="UP000216498">
    <property type="component" value="Unassembled WGS sequence"/>
</dbReference>
<organism evidence="1 2">
    <name type="scientific">Virgibacillus indicus</name>
    <dbReference type="NCBI Taxonomy" id="2024554"/>
    <lineage>
        <taxon>Bacteria</taxon>
        <taxon>Bacillati</taxon>
        <taxon>Bacillota</taxon>
        <taxon>Bacilli</taxon>
        <taxon>Bacillales</taxon>
        <taxon>Bacillaceae</taxon>
        <taxon>Virgibacillus</taxon>
    </lineage>
</organism>
<proteinExistence type="predicted"/>
<comment type="caution">
    <text evidence="1">The sequence shown here is derived from an EMBL/GenBank/DDBJ whole genome shotgun (WGS) entry which is preliminary data.</text>
</comment>